<comment type="caution">
    <text evidence="3">The sequence shown here is derived from an EMBL/GenBank/DDBJ whole genome shotgun (WGS) entry which is preliminary data.</text>
</comment>
<dbReference type="PROSITE" id="PS50059">
    <property type="entry name" value="FKBP_PPIASE"/>
    <property type="match status" value="1"/>
</dbReference>
<dbReference type="Pfam" id="PF00254">
    <property type="entry name" value="FKBP_C"/>
    <property type="match status" value="1"/>
</dbReference>
<keyword evidence="4" id="KW-1185">Reference proteome</keyword>
<accession>A0A6A3C7K2</accession>
<dbReference type="InterPro" id="IPR001179">
    <property type="entry name" value="PPIase_FKBP_dom"/>
</dbReference>
<dbReference type="Gene3D" id="3.10.50.40">
    <property type="match status" value="1"/>
</dbReference>
<dbReference type="EC" id="5.2.1.8" evidence="1"/>
<organism evidence="3 4">
    <name type="scientific">Hibiscus syriacus</name>
    <name type="common">Rose of Sharon</name>
    <dbReference type="NCBI Taxonomy" id="106335"/>
    <lineage>
        <taxon>Eukaryota</taxon>
        <taxon>Viridiplantae</taxon>
        <taxon>Streptophyta</taxon>
        <taxon>Embryophyta</taxon>
        <taxon>Tracheophyta</taxon>
        <taxon>Spermatophyta</taxon>
        <taxon>Magnoliopsida</taxon>
        <taxon>eudicotyledons</taxon>
        <taxon>Gunneridae</taxon>
        <taxon>Pentapetalae</taxon>
        <taxon>rosids</taxon>
        <taxon>malvids</taxon>
        <taxon>Malvales</taxon>
        <taxon>Malvaceae</taxon>
        <taxon>Malvoideae</taxon>
        <taxon>Hibiscus</taxon>
    </lineage>
</organism>
<reference evidence="3" key="1">
    <citation type="submission" date="2019-09" db="EMBL/GenBank/DDBJ databases">
        <title>Draft genome information of white flower Hibiscus syriacus.</title>
        <authorList>
            <person name="Kim Y.-M."/>
        </authorList>
    </citation>
    <scope>NUCLEOTIDE SEQUENCE [LARGE SCALE GENOMIC DNA]</scope>
    <source>
        <strain evidence="3">YM2019G1</strain>
    </source>
</reference>
<dbReference type="AlphaFoldDB" id="A0A6A3C7K2"/>
<comment type="catalytic activity">
    <reaction evidence="1">
        <text>[protein]-peptidylproline (omega=180) = [protein]-peptidylproline (omega=0)</text>
        <dbReference type="Rhea" id="RHEA:16237"/>
        <dbReference type="Rhea" id="RHEA-COMP:10747"/>
        <dbReference type="Rhea" id="RHEA-COMP:10748"/>
        <dbReference type="ChEBI" id="CHEBI:83833"/>
        <dbReference type="ChEBI" id="CHEBI:83834"/>
        <dbReference type="EC" id="5.2.1.8"/>
    </reaction>
</comment>
<sequence>MEEACDPIIKVVKKGHDEEPFEFRVDEGGKVVDGLEKTVNTMKKGEHPLIAIQPEYAFGSSESQQELAVVRVHRA</sequence>
<feature type="domain" description="PPIase FKBP-type" evidence="2">
    <location>
        <begin position="1"/>
        <end position="75"/>
    </location>
</feature>
<dbReference type="EMBL" id="VEPZ02000503">
    <property type="protein sequence ID" value="KAE8723821.1"/>
    <property type="molecule type" value="Genomic_DNA"/>
</dbReference>
<protein>
    <recommendedName>
        <fullName evidence="1">peptidylprolyl isomerase</fullName>
        <ecNumber evidence="1">5.2.1.8</ecNumber>
    </recommendedName>
</protein>
<gene>
    <name evidence="3" type="ORF">F3Y22_tig00011718pilonHSYRG00097</name>
</gene>
<proteinExistence type="predicted"/>
<evidence type="ECO:0000259" key="2">
    <source>
        <dbReference type="PROSITE" id="PS50059"/>
    </source>
</evidence>
<dbReference type="GO" id="GO:0003755">
    <property type="term" value="F:peptidyl-prolyl cis-trans isomerase activity"/>
    <property type="evidence" value="ECO:0007669"/>
    <property type="project" value="UniProtKB-KW"/>
</dbReference>
<evidence type="ECO:0000313" key="4">
    <source>
        <dbReference type="Proteomes" id="UP000436088"/>
    </source>
</evidence>
<evidence type="ECO:0000313" key="3">
    <source>
        <dbReference type="EMBL" id="KAE8723821.1"/>
    </source>
</evidence>
<evidence type="ECO:0000256" key="1">
    <source>
        <dbReference type="PROSITE-ProRule" id="PRU00277"/>
    </source>
</evidence>
<keyword evidence="1" id="KW-0697">Rotamase</keyword>
<dbReference type="Proteomes" id="UP000436088">
    <property type="component" value="Unassembled WGS sequence"/>
</dbReference>
<keyword evidence="1" id="KW-0413">Isomerase</keyword>
<name>A0A6A3C7K2_HIBSY</name>
<dbReference type="SUPFAM" id="SSF54534">
    <property type="entry name" value="FKBP-like"/>
    <property type="match status" value="1"/>
</dbReference>
<dbReference type="InterPro" id="IPR046357">
    <property type="entry name" value="PPIase_dom_sf"/>
</dbReference>